<dbReference type="Proteomes" id="UP000199595">
    <property type="component" value="Unassembled WGS sequence"/>
</dbReference>
<gene>
    <name evidence="2" type="ORF">SAMN05444411_106122</name>
</gene>
<dbReference type="Pfam" id="PF13585">
    <property type="entry name" value="CHU_C"/>
    <property type="match status" value="1"/>
</dbReference>
<dbReference type="AlphaFoldDB" id="A0A1H3CE16"/>
<feature type="chain" id="PRO_5011524415" evidence="1">
    <location>
        <begin position="18"/>
        <end position="386"/>
    </location>
</feature>
<reference evidence="3" key="1">
    <citation type="submission" date="2016-10" db="EMBL/GenBank/DDBJ databases">
        <authorList>
            <person name="Varghese N."/>
            <person name="Submissions S."/>
        </authorList>
    </citation>
    <scope>NUCLEOTIDE SEQUENCE [LARGE SCALE GENOMIC DNA]</scope>
    <source>
        <strain evidence="3">DSM 24956</strain>
    </source>
</reference>
<dbReference type="EMBL" id="FNNJ01000006">
    <property type="protein sequence ID" value="SDX51749.1"/>
    <property type="molecule type" value="Genomic_DNA"/>
</dbReference>
<accession>A0A1H3CE16</accession>
<dbReference type="RefSeq" id="WP_090123745.1">
    <property type="nucleotide sequence ID" value="NZ_FNNJ01000006.1"/>
</dbReference>
<keyword evidence="1" id="KW-0732">Signal</keyword>
<dbReference type="InterPro" id="IPR026341">
    <property type="entry name" value="T9SS_type_B"/>
</dbReference>
<dbReference type="NCBIfam" id="TIGR04131">
    <property type="entry name" value="Bac_Flav_CTERM"/>
    <property type="match status" value="1"/>
</dbReference>
<organism evidence="2 3">
    <name type="scientific">Lutibacter oricola</name>
    <dbReference type="NCBI Taxonomy" id="762486"/>
    <lineage>
        <taxon>Bacteria</taxon>
        <taxon>Pseudomonadati</taxon>
        <taxon>Bacteroidota</taxon>
        <taxon>Flavobacteriia</taxon>
        <taxon>Flavobacteriales</taxon>
        <taxon>Flavobacteriaceae</taxon>
        <taxon>Lutibacter</taxon>
    </lineage>
</organism>
<keyword evidence="3" id="KW-1185">Reference proteome</keyword>
<name>A0A1H3CE16_9FLAO</name>
<dbReference type="OrthoDB" id="1489185at2"/>
<feature type="signal peptide" evidence="1">
    <location>
        <begin position="1"/>
        <end position="17"/>
    </location>
</feature>
<dbReference type="STRING" id="762486.SAMN05444411_106122"/>
<evidence type="ECO:0000313" key="3">
    <source>
        <dbReference type="Proteomes" id="UP000199595"/>
    </source>
</evidence>
<evidence type="ECO:0000256" key="1">
    <source>
        <dbReference type="SAM" id="SignalP"/>
    </source>
</evidence>
<sequence length="386" mass="43726">MKIRIFLLFLICQTAFGQSAFFNNGNVQIHEGGSIGFHTDLINNGVFNKNLGLAGFYNKGNFLVVSGTNKSIFYNVEVDVEDNLYLETSLGITNNLSFFSGHIVTPRNSTNINLEFINYGVYAGEGDLTHVDGYTKIINEGEFVFPIGHNDVLRPMILPNQVKNTFYSGAYFNEDPNNPSTFSQSFDTTEKQFVLDKVSEVEFWDLDGDTETSIILTWNIDSNIEALAEDLEPLTVVGWSKDLKKWIDLGQENIEGDLEEGEIESKPFVPNDYEVITIGSDVFSVGSEYTENSENHNFGISPNGDGINDTFVIEGIELRPNNVLYIYNRWGALVYSKKSYDNTWGGFSEHDLTIKRSKGLPEGTYFYILKFMDENVNWQGWIYLRR</sequence>
<protein>
    <submittedName>
        <fullName evidence="2">Gliding motility-associated C-terminal domain-containing protein</fullName>
    </submittedName>
</protein>
<proteinExistence type="predicted"/>
<evidence type="ECO:0000313" key="2">
    <source>
        <dbReference type="EMBL" id="SDX51749.1"/>
    </source>
</evidence>